<evidence type="ECO:0000256" key="2">
    <source>
        <dbReference type="ARBA" id="ARBA00022857"/>
    </source>
</evidence>
<feature type="domain" description="Pyrroline-5-carboxylate reductase dimerisation" evidence="6">
    <location>
        <begin position="145"/>
        <end position="241"/>
    </location>
</feature>
<dbReference type="Proteomes" id="UP000002654">
    <property type="component" value="Chromosome"/>
</dbReference>
<feature type="binding site" evidence="4">
    <location>
        <position position="58"/>
    </location>
    <ligand>
        <name>NADPH</name>
        <dbReference type="ChEBI" id="CHEBI:57783"/>
    </ligand>
</feature>
<dbReference type="GO" id="GO:0055129">
    <property type="term" value="P:L-proline biosynthetic process"/>
    <property type="evidence" value="ECO:0007669"/>
    <property type="project" value="TreeGrafter"/>
</dbReference>
<dbReference type="AlphaFoldDB" id="G4RLA6"/>
<dbReference type="Pfam" id="PF14748">
    <property type="entry name" value="P5CR_dimer"/>
    <property type="match status" value="1"/>
</dbReference>
<dbReference type="RefSeq" id="WP_014127605.1">
    <property type="nucleotide sequence ID" value="NC_016070.1"/>
</dbReference>
<feature type="domain" description="Pyrroline-5-carboxylate reductase catalytic N-terminal" evidence="5">
    <location>
        <begin position="11"/>
        <end position="93"/>
    </location>
</feature>
<dbReference type="PANTHER" id="PTHR11645:SF0">
    <property type="entry name" value="PYRROLINE-5-CARBOXYLATE REDUCTASE 3"/>
    <property type="match status" value="1"/>
</dbReference>
<dbReference type="PaxDb" id="768679-TTX_1730"/>
<dbReference type="PANTHER" id="PTHR11645">
    <property type="entry name" value="PYRROLINE-5-CARBOXYLATE REDUCTASE"/>
    <property type="match status" value="1"/>
</dbReference>
<dbReference type="Gene3D" id="1.10.3730.10">
    <property type="entry name" value="ProC C-terminal domain-like"/>
    <property type="match status" value="1"/>
</dbReference>
<evidence type="ECO:0000256" key="3">
    <source>
        <dbReference type="ARBA" id="ARBA00023002"/>
    </source>
</evidence>
<evidence type="ECO:0000256" key="4">
    <source>
        <dbReference type="PIRSR" id="PIRSR000193-1"/>
    </source>
</evidence>
<evidence type="ECO:0000259" key="6">
    <source>
        <dbReference type="Pfam" id="PF14748"/>
    </source>
</evidence>
<dbReference type="SUPFAM" id="SSF51735">
    <property type="entry name" value="NAD(P)-binding Rossmann-fold domains"/>
    <property type="match status" value="1"/>
</dbReference>
<dbReference type="EC" id="1.5.1.2" evidence="7"/>
<dbReference type="InterPro" id="IPR008927">
    <property type="entry name" value="6-PGluconate_DH-like_C_sf"/>
</dbReference>
<dbReference type="GO" id="GO:0004735">
    <property type="term" value="F:pyrroline-5-carboxylate reductase activity"/>
    <property type="evidence" value="ECO:0007669"/>
    <property type="project" value="UniProtKB-EC"/>
</dbReference>
<dbReference type="InterPro" id="IPR000304">
    <property type="entry name" value="Pyrroline-COOH_reductase"/>
</dbReference>
<dbReference type="HOGENOM" id="CLU_042344_4_2_2"/>
<accession>G4RLA6</accession>
<dbReference type="GeneID" id="11262614"/>
<dbReference type="EMBL" id="FN869859">
    <property type="protein sequence ID" value="CCC82351.1"/>
    <property type="molecule type" value="Genomic_DNA"/>
</dbReference>
<dbReference type="KEGG" id="ttn:TTX_1730"/>
<protein>
    <submittedName>
        <fullName evidence="7">Pyrroline-5-carboxylate reductase</fullName>
        <ecNumber evidence="7">1.5.1.2</ecNumber>
    </submittedName>
</protein>
<dbReference type="InterPro" id="IPR029036">
    <property type="entry name" value="P5CR_dimer"/>
</dbReference>
<dbReference type="PIRSF" id="PIRSF000193">
    <property type="entry name" value="Pyrrol-5-carb_rd"/>
    <property type="match status" value="1"/>
</dbReference>
<evidence type="ECO:0000259" key="5">
    <source>
        <dbReference type="Pfam" id="PF03807"/>
    </source>
</evidence>
<dbReference type="InterPro" id="IPR028939">
    <property type="entry name" value="P5C_Rdtase_cat_N"/>
</dbReference>
<comment type="similarity">
    <text evidence="1">Belongs to the pyrroline-5-carboxylate reductase family.</text>
</comment>
<dbReference type="PATRIC" id="fig|768679.9.peg.1751"/>
<reference evidence="7 8" key="1">
    <citation type="journal article" date="2011" name="PLoS ONE">
        <title>The complete genome sequence of Thermoproteus tenax: a physiologically versatile member of the Crenarchaeota.</title>
        <authorList>
            <person name="Siebers B."/>
            <person name="Zaparty M."/>
            <person name="Raddatz G."/>
            <person name="Tjaden B."/>
            <person name="Albers S.V."/>
            <person name="Bell S.D."/>
            <person name="Blombach F."/>
            <person name="Kletzin A."/>
            <person name="Kyrpides N."/>
            <person name="Lanz C."/>
            <person name="Plagens A."/>
            <person name="Rampp M."/>
            <person name="Rosinus A."/>
            <person name="von Jan M."/>
            <person name="Makarova K.S."/>
            <person name="Klenk H.P."/>
            <person name="Schuster S.C."/>
            <person name="Hensel R."/>
        </authorList>
    </citation>
    <scope>NUCLEOTIDE SEQUENCE [LARGE SCALE GENOMIC DNA]</scope>
    <source>
        <strain evidence="8">ATCC 35583 / DSM 2078 / JCM 9277 / NBRC 100435 / Kra 1</strain>
    </source>
</reference>
<proteinExistence type="inferred from homology"/>
<keyword evidence="2 4" id="KW-0521">NADP</keyword>
<dbReference type="STRING" id="768679.TTX_1730"/>
<keyword evidence="3 7" id="KW-0560">Oxidoreductase</keyword>
<dbReference type="Gene3D" id="3.40.50.720">
    <property type="entry name" value="NAD(P)-binding Rossmann-like Domain"/>
    <property type="match status" value="1"/>
</dbReference>
<dbReference type="SUPFAM" id="SSF48179">
    <property type="entry name" value="6-phosphogluconate dehydrogenase C-terminal domain-like"/>
    <property type="match status" value="1"/>
</dbReference>
<dbReference type="Pfam" id="PF03807">
    <property type="entry name" value="F420_oxidored"/>
    <property type="match status" value="1"/>
</dbReference>
<evidence type="ECO:0000313" key="7">
    <source>
        <dbReference type="EMBL" id="CCC82351.1"/>
    </source>
</evidence>
<evidence type="ECO:0000313" key="8">
    <source>
        <dbReference type="Proteomes" id="UP000002654"/>
    </source>
</evidence>
<dbReference type="InterPro" id="IPR036291">
    <property type="entry name" value="NAD(P)-bd_dom_sf"/>
</dbReference>
<name>G4RLA6_THETK</name>
<keyword evidence="8" id="KW-1185">Reference proteome</keyword>
<gene>
    <name evidence="7" type="primary">proC</name>
    <name evidence="7" type="ordered locus">TTX_1730</name>
</gene>
<sequence>MKAWTPVPQVVGIIGLGKLGSALGLKLRDRGFRVLGSVKSPKSRERLTKMGFEVHLDNNVVVSKSDVVILSVKPYNVEEISVKTEKPLISFVAGVPLSKLSAFSNRPFRAMTNVALTTIAVTGPYDEQIDGLLKAISPRVIWVDEKLIDPLTVVLGSGPALVAKLLDSFVRASVDIGVPWDIAKEVADELFRYVPLLMRQRSPEELVEMIATPGGTTIKALVEMAEIERVMASAFEGAMARLVPKR</sequence>
<evidence type="ECO:0000256" key="1">
    <source>
        <dbReference type="ARBA" id="ARBA00005525"/>
    </source>
</evidence>
<dbReference type="eggNOG" id="arCOG00455">
    <property type="taxonomic scope" value="Archaea"/>
</dbReference>
<feature type="binding site" evidence="4">
    <location>
        <begin position="14"/>
        <end position="19"/>
    </location>
    <ligand>
        <name>NADP(+)</name>
        <dbReference type="ChEBI" id="CHEBI:58349"/>
    </ligand>
</feature>
<organism evidence="7 8">
    <name type="scientific">Thermoproteus tenax (strain ATCC 35583 / DSM 2078 / JCM 9277 / NBRC 100435 / Kra 1)</name>
    <dbReference type="NCBI Taxonomy" id="768679"/>
    <lineage>
        <taxon>Archaea</taxon>
        <taxon>Thermoproteota</taxon>
        <taxon>Thermoprotei</taxon>
        <taxon>Thermoproteales</taxon>
        <taxon>Thermoproteaceae</taxon>
        <taxon>Thermoproteus</taxon>
    </lineage>
</organism>